<feature type="domain" description="Reverse transcriptase/retrotransposon-derived protein RNase H-like" evidence="2">
    <location>
        <begin position="265"/>
        <end position="328"/>
    </location>
</feature>
<gene>
    <name evidence="3" type="ORF">Slati_2498000</name>
</gene>
<dbReference type="InterPro" id="IPR043502">
    <property type="entry name" value="DNA/RNA_pol_sf"/>
</dbReference>
<comment type="caution">
    <text evidence="3">The sequence shown here is derived from an EMBL/GenBank/DDBJ whole genome shotgun (WGS) entry which is preliminary data.</text>
</comment>
<proteinExistence type="predicted"/>
<dbReference type="InterPro" id="IPR041577">
    <property type="entry name" value="RT_RNaseH_2"/>
</dbReference>
<dbReference type="InterPro" id="IPR043128">
    <property type="entry name" value="Rev_trsase/Diguanyl_cyclase"/>
</dbReference>
<dbReference type="InterPro" id="IPR050951">
    <property type="entry name" value="Retrovirus_Pol_polyprotein"/>
</dbReference>
<dbReference type="AlphaFoldDB" id="A0AAW2WFP6"/>
<evidence type="ECO:0000259" key="2">
    <source>
        <dbReference type="Pfam" id="PF17919"/>
    </source>
</evidence>
<accession>A0AAW2WFP6</accession>
<dbReference type="Gene3D" id="3.30.70.270">
    <property type="match status" value="1"/>
</dbReference>
<keyword evidence="1" id="KW-0511">Multifunctional enzyme</keyword>
<sequence>MDVSKVLMTKPPFPKRFSKAKKEVEEKEIFETFRKVKAPTLELKELPKHLKYAFLGENDTLPVIISSKLSTLEEEKLIRVLREFREAIGWTIADIKGLSPSTCMHRILLEEGAKPSREAQRRLNPPMMEVVKKEILKLLDAGMIFSISDSAWVSPTQVVPKKTGFHQIPIAPADQEKTTFTCPFGTFAYRWMPFGLCNAPAIPKGIEVHQAKIDVIKSLPYPASVREIRSFLGHAGFYRRFIKDFSKIAQSLCKLLQKDETFEFDEACKLAFNKLKESLTSAPIIQPPNWELPFEIMCDASNHAVGAVLGQRIGRDPHVIYYVSRMLDTLKYLLPKKDAKPRLIRRILLLQEFDLTIKDKKGTENLIADHLS</sequence>
<dbReference type="Gene3D" id="3.10.10.10">
    <property type="entry name" value="HIV Type 1 Reverse Transcriptase, subunit A, domain 1"/>
    <property type="match status" value="2"/>
</dbReference>
<reference evidence="3" key="1">
    <citation type="submission" date="2020-06" db="EMBL/GenBank/DDBJ databases">
        <authorList>
            <person name="Li T."/>
            <person name="Hu X."/>
            <person name="Zhang T."/>
            <person name="Song X."/>
            <person name="Zhang H."/>
            <person name="Dai N."/>
            <person name="Sheng W."/>
            <person name="Hou X."/>
            <person name="Wei L."/>
        </authorList>
    </citation>
    <scope>NUCLEOTIDE SEQUENCE</scope>
    <source>
        <strain evidence="3">KEN1</strain>
        <tissue evidence="3">Leaf</tissue>
    </source>
</reference>
<name>A0AAW2WFP6_9LAMI</name>
<dbReference type="PANTHER" id="PTHR37984">
    <property type="entry name" value="PROTEIN CBG26694"/>
    <property type="match status" value="1"/>
</dbReference>
<dbReference type="Pfam" id="PF17919">
    <property type="entry name" value="RT_RNaseH_2"/>
    <property type="match status" value="1"/>
</dbReference>
<evidence type="ECO:0000313" key="3">
    <source>
        <dbReference type="EMBL" id="KAL0440150.1"/>
    </source>
</evidence>
<evidence type="ECO:0000256" key="1">
    <source>
        <dbReference type="ARBA" id="ARBA00023268"/>
    </source>
</evidence>
<organism evidence="3">
    <name type="scientific">Sesamum latifolium</name>
    <dbReference type="NCBI Taxonomy" id="2727402"/>
    <lineage>
        <taxon>Eukaryota</taxon>
        <taxon>Viridiplantae</taxon>
        <taxon>Streptophyta</taxon>
        <taxon>Embryophyta</taxon>
        <taxon>Tracheophyta</taxon>
        <taxon>Spermatophyta</taxon>
        <taxon>Magnoliopsida</taxon>
        <taxon>eudicotyledons</taxon>
        <taxon>Gunneridae</taxon>
        <taxon>Pentapetalae</taxon>
        <taxon>asterids</taxon>
        <taxon>lamiids</taxon>
        <taxon>Lamiales</taxon>
        <taxon>Pedaliaceae</taxon>
        <taxon>Sesamum</taxon>
    </lineage>
</organism>
<dbReference type="FunFam" id="3.30.70.270:FF:000020">
    <property type="entry name" value="Transposon Tf2-6 polyprotein-like Protein"/>
    <property type="match status" value="1"/>
</dbReference>
<reference evidence="3" key="2">
    <citation type="journal article" date="2024" name="Plant">
        <title>Genomic evolution and insights into agronomic trait innovations of Sesamum species.</title>
        <authorList>
            <person name="Miao H."/>
            <person name="Wang L."/>
            <person name="Qu L."/>
            <person name="Liu H."/>
            <person name="Sun Y."/>
            <person name="Le M."/>
            <person name="Wang Q."/>
            <person name="Wei S."/>
            <person name="Zheng Y."/>
            <person name="Lin W."/>
            <person name="Duan Y."/>
            <person name="Cao H."/>
            <person name="Xiong S."/>
            <person name="Wang X."/>
            <person name="Wei L."/>
            <person name="Li C."/>
            <person name="Ma Q."/>
            <person name="Ju M."/>
            <person name="Zhao R."/>
            <person name="Li G."/>
            <person name="Mu C."/>
            <person name="Tian Q."/>
            <person name="Mei H."/>
            <person name="Zhang T."/>
            <person name="Gao T."/>
            <person name="Zhang H."/>
        </authorList>
    </citation>
    <scope>NUCLEOTIDE SEQUENCE</scope>
    <source>
        <strain evidence="3">KEN1</strain>
    </source>
</reference>
<dbReference type="SUPFAM" id="SSF56672">
    <property type="entry name" value="DNA/RNA polymerases"/>
    <property type="match status" value="1"/>
</dbReference>
<dbReference type="EMBL" id="JACGWN010000008">
    <property type="protein sequence ID" value="KAL0440150.1"/>
    <property type="molecule type" value="Genomic_DNA"/>
</dbReference>
<protein>
    <submittedName>
        <fullName evidence="3">Pol polyprotein</fullName>
    </submittedName>
</protein>
<dbReference type="PANTHER" id="PTHR37984:SF5">
    <property type="entry name" value="PROTEIN NYNRIN-LIKE"/>
    <property type="match status" value="1"/>
</dbReference>